<dbReference type="GO" id="GO:0000156">
    <property type="term" value="F:phosphorelay response regulator activity"/>
    <property type="evidence" value="ECO:0007669"/>
    <property type="project" value="TreeGrafter"/>
</dbReference>
<dbReference type="AlphaFoldDB" id="A0A7W5ZKV9"/>
<dbReference type="SMART" id="SM00448">
    <property type="entry name" value="REC"/>
    <property type="match status" value="1"/>
</dbReference>
<dbReference type="Gene3D" id="6.10.250.690">
    <property type="match status" value="1"/>
</dbReference>
<evidence type="ECO:0000256" key="3">
    <source>
        <dbReference type="ARBA" id="ARBA00023015"/>
    </source>
</evidence>
<dbReference type="Gene3D" id="1.10.10.10">
    <property type="entry name" value="Winged helix-like DNA-binding domain superfamily/Winged helix DNA-binding domain"/>
    <property type="match status" value="1"/>
</dbReference>
<evidence type="ECO:0000256" key="4">
    <source>
        <dbReference type="ARBA" id="ARBA00023125"/>
    </source>
</evidence>
<proteinExistence type="predicted"/>
<feature type="domain" description="OmpR/PhoB-type" evidence="9">
    <location>
        <begin position="133"/>
        <end position="231"/>
    </location>
</feature>
<dbReference type="SUPFAM" id="SSF52172">
    <property type="entry name" value="CheY-like"/>
    <property type="match status" value="1"/>
</dbReference>
<sequence>MNTDLKRILIVEDDSRIAQNISKGLREKGFDTEVAYDGLIGSKIASANHFDLIILDINLPSMNGYEVCKHIRQRNPNVPVLMLTALGEADDKIEGFNVGADDYIVKPFDFRELLARVNVFLKRSHSDTEPAGGNTLRVADLEINVDTKAVTRSGQTVDLTPKELALLEYLVRNKGRIVSKADIAEKVWDMNFDSGTNVVEVYINFLRKKIDRDFETKLIHTKSGMGYVLKEDA</sequence>
<dbReference type="InterPro" id="IPR001789">
    <property type="entry name" value="Sig_transdc_resp-reg_receiver"/>
</dbReference>
<evidence type="ECO:0000256" key="6">
    <source>
        <dbReference type="PROSITE-ProRule" id="PRU00169"/>
    </source>
</evidence>
<evidence type="ECO:0000259" key="8">
    <source>
        <dbReference type="PROSITE" id="PS50110"/>
    </source>
</evidence>
<evidence type="ECO:0000256" key="2">
    <source>
        <dbReference type="ARBA" id="ARBA00023012"/>
    </source>
</evidence>
<dbReference type="InterPro" id="IPR036388">
    <property type="entry name" value="WH-like_DNA-bd_sf"/>
</dbReference>
<dbReference type="InterPro" id="IPR039420">
    <property type="entry name" value="WalR-like"/>
</dbReference>
<feature type="modified residue" description="4-aspartylphosphate" evidence="6">
    <location>
        <position position="56"/>
    </location>
</feature>
<dbReference type="Pfam" id="PF00072">
    <property type="entry name" value="Response_reg"/>
    <property type="match status" value="1"/>
</dbReference>
<evidence type="ECO:0000256" key="5">
    <source>
        <dbReference type="ARBA" id="ARBA00023163"/>
    </source>
</evidence>
<keyword evidence="2" id="KW-0902">Two-component regulatory system</keyword>
<organism evidence="10 11">
    <name type="scientific">Runella defluvii</name>
    <dbReference type="NCBI Taxonomy" id="370973"/>
    <lineage>
        <taxon>Bacteria</taxon>
        <taxon>Pseudomonadati</taxon>
        <taxon>Bacteroidota</taxon>
        <taxon>Cytophagia</taxon>
        <taxon>Cytophagales</taxon>
        <taxon>Spirosomataceae</taxon>
        <taxon>Runella</taxon>
    </lineage>
</organism>
<accession>A0A7W5ZKV9</accession>
<dbReference type="CDD" id="cd17574">
    <property type="entry name" value="REC_OmpR"/>
    <property type="match status" value="1"/>
</dbReference>
<keyword evidence="3" id="KW-0805">Transcription regulation</keyword>
<evidence type="ECO:0000259" key="9">
    <source>
        <dbReference type="PROSITE" id="PS51755"/>
    </source>
</evidence>
<dbReference type="FunFam" id="3.40.50.2300:FF:000001">
    <property type="entry name" value="DNA-binding response regulator PhoB"/>
    <property type="match status" value="1"/>
</dbReference>
<dbReference type="GO" id="GO:0032993">
    <property type="term" value="C:protein-DNA complex"/>
    <property type="evidence" value="ECO:0007669"/>
    <property type="project" value="TreeGrafter"/>
</dbReference>
<dbReference type="PROSITE" id="PS50110">
    <property type="entry name" value="RESPONSE_REGULATORY"/>
    <property type="match status" value="1"/>
</dbReference>
<protein>
    <submittedName>
        <fullName evidence="10">DNA-binding response OmpR family regulator</fullName>
    </submittedName>
</protein>
<keyword evidence="11" id="KW-1185">Reference proteome</keyword>
<gene>
    <name evidence="10" type="ORF">FHS57_002591</name>
</gene>
<dbReference type="GO" id="GO:0005829">
    <property type="term" value="C:cytosol"/>
    <property type="evidence" value="ECO:0007669"/>
    <property type="project" value="TreeGrafter"/>
</dbReference>
<feature type="domain" description="Response regulatory" evidence="8">
    <location>
        <begin position="7"/>
        <end position="121"/>
    </location>
</feature>
<dbReference type="SMART" id="SM00862">
    <property type="entry name" value="Trans_reg_C"/>
    <property type="match status" value="1"/>
</dbReference>
<evidence type="ECO:0000256" key="1">
    <source>
        <dbReference type="ARBA" id="ARBA00022553"/>
    </source>
</evidence>
<dbReference type="EMBL" id="JACIBY010000005">
    <property type="protein sequence ID" value="MBB3838585.1"/>
    <property type="molecule type" value="Genomic_DNA"/>
</dbReference>
<evidence type="ECO:0000313" key="11">
    <source>
        <dbReference type="Proteomes" id="UP000541352"/>
    </source>
</evidence>
<dbReference type="CDD" id="cd00383">
    <property type="entry name" value="trans_reg_C"/>
    <property type="match status" value="1"/>
</dbReference>
<dbReference type="InterPro" id="IPR001867">
    <property type="entry name" value="OmpR/PhoB-type_DNA-bd"/>
</dbReference>
<dbReference type="Pfam" id="PF00486">
    <property type="entry name" value="Trans_reg_C"/>
    <property type="match status" value="1"/>
</dbReference>
<dbReference type="PANTHER" id="PTHR48111">
    <property type="entry name" value="REGULATOR OF RPOS"/>
    <property type="match status" value="1"/>
</dbReference>
<reference evidence="10 11" key="1">
    <citation type="submission" date="2020-08" db="EMBL/GenBank/DDBJ databases">
        <title>Genomic Encyclopedia of Type Strains, Phase IV (KMG-IV): sequencing the most valuable type-strain genomes for metagenomic binning, comparative biology and taxonomic classification.</title>
        <authorList>
            <person name="Goeker M."/>
        </authorList>
    </citation>
    <scope>NUCLEOTIDE SEQUENCE [LARGE SCALE GENOMIC DNA]</scope>
    <source>
        <strain evidence="10 11">DSM 17976</strain>
    </source>
</reference>
<dbReference type="InterPro" id="IPR011006">
    <property type="entry name" value="CheY-like_superfamily"/>
</dbReference>
<evidence type="ECO:0000256" key="7">
    <source>
        <dbReference type="PROSITE-ProRule" id="PRU01091"/>
    </source>
</evidence>
<feature type="DNA-binding region" description="OmpR/PhoB-type" evidence="7">
    <location>
        <begin position="133"/>
        <end position="231"/>
    </location>
</feature>
<evidence type="ECO:0000313" key="10">
    <source>
        <dbReference type="EMBL" id="MBB3838585.1"/>
    </source>
</evidence>
<name>A0A7W5ZKV9_9BACT</name>
<dbReference type="PANTHER" id="PTHR48111:SF22">
    <property type="entry name" value="REGULATOR OF RPOS"/>
    <property type="match status" value="1"/>
</dbReference>
<dbReference type="Proteomes" id="UP000541352">
    <property type="component" value="Unassembled WGS sequence"/>
</dbReference>
<comment type="caution">
    <text evidence="10">The sequence shown here is derived from an EMBL/GenBank/DDBJ whole genome shotgun (WGS) entry which is preliminary data.</text>
</comment>
<dbReference type="GO" id="GO:0006355">
    <property type="term" value="P:regulation of DNA-templated transcription"/>
    <property type="evidence" value="ECO:0007669"/>
    <property type="project" value="InterPro"/>
</dbReference>
<dbReference type="PROSITE" id="PS51755">
    <property type="entry name" value="OMPR_PHOB"/>
    <property type="match status" value="1"/>
</dbReference>
<dbReference type="RefSeq" id="WP_183974183.1">
    <property type="nucleotide sequence ID" value="NZ_JACIBY010000005.1"/>
</dbReference>
<dbReference type="Gene3D" id="3.40.50.2300">
    <property type="match status" value="1"/>
</dbReference>
<dbReference type="GO" id="GO:0000976">
    <property type="term" value="F:transcription cis-regulatory region binding"/>
    <property type="evidence" value="ECO:0007669"/>
    <property type="project" value="TreeGrafter"/>
</dbReference>
<keyword evidence="5" id="KW-0804">Transcription</keyword>
<keyword evidence="1 6" id="KW-0597">Phosphoprotein</keyword>
<dbReference type="FunFam" id="1.10.10.10:FF:000005">
    <property type="entry name" value="Two-component system response regulator"/>
    <property type="match status" value="1"/>
</dbReference>
<keyword evidence="4 7" id="KW-0238">DNA-binding</keyword>